<proteinExistence type="predicted"/>
<gene>
    <name evidence="1" type="ORF">NSJP_3082</name>
</gene>
<reference evidence="1 2" key="1">
    <citation type="submission" date="2017-03" db="EMBL/GenBank/DDBJ databases">
        <authorList>
            <person name="Afonso C.L."/>
            <person name="Miller P.J."/>
            <person name="Scott M.A."/>
            <person name="Spackman E."/>
            <person name="Goraichik I."/>
            <person name="Dimitrov K.M."/>
            <person name="Suarez D.L."/>
            <person name="Swayne D.E."/>
        </authorList>
    </citation>
    <scope>NUCLEOTIDE SEQUENCE [LARGE SCALE GENOMIC DNA]</scope>
    <source>
        <strain evidence="1">Genome sequencing of Nitrospira japonica strain NJ11</strain>
    </source>
</reference>
<dbReference type="AlphaFoldDB" id="A0A1W1I8Q6"/>
<sequence length="146" mass="15582">MRTRADNGRSIWHWCRMILWLAAAHEEGSAMKRVLLVLSMVAAASLAQAQLDGGVLISPGLSTVFVSPAFNGSANVLRPNQSSLFFNPPSSGSTITRGSDQPSYYIPLSPPPISGFRTTPYGIVMPGHPSVLDRPLAPFGITLPPP</sequence>
<evidence type="ECO:0000313" key="2">
    <source>
        <dbReference type="Proteomes" id="UP000192042"/>
    </source>
</evidence>
<accession>A0A1W1I8Q6</accession>
<dbReference type="STRING" id="1325564.NSJP_3082"/>
<evidence type="ECO:0000313" key="1">
    <source>
        <dbReference type="EMBL" id="SLM49249.1"/>
    </source>
</evidence>
<keyword evidence="2" id="KW-1185">Reference proteome</keyword>
<organism evidence="1 2">
    <name type="scientific">Nitrospira japonica</name>
    <dbReference type="NCBI Taxonomy" id="1325564"/>
    <lineage>
        <taxon>Bacteria</taxon>
        <taxon>Pseudomonadati</taxon>
        <taxon>Nitrospirota</taxon>
        <taxon>Nitrospiria</taxon>
        <taxon>Nitrospirales</taxon>
        <taxon>Nitrospiraceae</taxon>
        <taxon>Nitrospira</taxon>
    </lineage>
</organism>
<name>A0A1W1I8Q6_9BACT</name>
<protein>
    <submittedName>
        <fullName evidence="1">Uncharacterized protein</fullName>
    </submittedName>
</protein>
<dbReference type="EMBL" id="LT828648">
    <property type="protein sequence ID" value="SLM49249.1"/>
    <property type="molecule type" value="Genomic_DNA"/>
</dbReference>
<dbReference type="KEGG" id="nja:NSJP_3082"/>
<dbReference type="Proteomes" id="UP000192042">
    <property type="component" value="Chromosome I"/>
</dbReference>